<organism evidence="1 2">
    <name type="scientific">Mycobacterium phage Dreamboat</name>
    <dbReference type="NCBI Taxonomy" id="1086749"/>
    <lineage>
        <taxon>Viruses</taxon>
        <taxon>Duplodnaviria</taxon>
        <taxon>Heunggongvirae</taxon>
        <taxon>Uroviricota</taxon>
        <taxon>Caudoviricetes</taxon>
        <taxon>Fromanvirus</taxon>
        <taxon>Fromanvirus jasper</taxon>
    </lineage>
</organism>
<sequence>MAGMSLATTAFAKAAIGSTEIQKISIGTTEIWSAHSPAQFIAANTVAIGTNSGTVTLPSHQAGDLILIYAWVVNSTTTPSKPSASGTVPTWIDIDASAGANNCASRISYAIATGSSHTSGTWSAPAGYISLAAVVVRNVHASDPIGSHSANGGNSTSVVTSAITPEVTDGSSVLLYLHGCANLIAWDSAPSGFTRRSAVSTGVFNSGVCVNTKNDTTSDGSATQTGTTGSGWRAAIVEIKGT</sequence>
<dbReference type="Proteomes" id="UP000009279">
    <property type="component" value="Segment"/>
</dbReference>
<dbReference type="KEGG" id="vg:18561827"/>
<reference evidence="1 2" key="1">
    <citation type="journal article" date="2012" name="J. Virol.">
        <title>Complete Genome Sequences of 138 Mycobacteriophages.</title>
        <authorList>
            <consortium name="the Science Education Alliance Phage Hunters Advancing Genomics and Evolutionary Science Program"/>
            <consortium name="the KwaZulu-Natal Research Institute for Tuberculosis and HIV Mycobacterial Genetics Course Students"/>
            <consortium name="the Phage Hunters Integrating Research and Education Program"/>
            <person name="Hatfull G.F."/>
        </authorList>
    </citation>
    <scope>NUCLEOTIDE SEQUENCE [LARGE SCALE GENOMIC DNA]</scope>
</reference>
<proteinExistence type="predicted"/>
<name>G3MDN1_9CAUD</name>
<evidence type="ECO:0000313" key="1">
    <source>
        <dbReference type="EMBL" id="AEO94245.1"/>
    </source>
</evidence>
<dbReference type="EMBL" id="JN660814">
    <property type="protein sequence ID" value="AEO94245.1"/>
    <property type="molecule type" value="Genomic_DNA"/>
</dbReference>
<evidence type="ECO:0000313" key="2">
    <source>
        <dbReference type="Proteomes" id="UP000009279"/>
    </source>
</evidence>
<accession>G3MDN1</accession>
<gene>
    <name evidence="1" type="primary">7</name>
    <name evidence="1" type="ORF">DREAMBOAT_7</name>
</gene>
<dbReference type="GeneID" id="18561827"/>
<evidence type="ECO:0008006" key="3">
    <source>
        <dbReference type="Google" id="ProtNLM"/>
    </source>
</evidence>
<protein>
    <recommendedName>
        <fullName evidence="3">Minor tail protein</fullName>
    </recommendedName>
</protein>
<dbReference type="RefSeq" id="YP_009013996.1">
    <property type="nucleotide sequence ID" value="NC_023708.1"/>
</dbReference>